<dbReference type="Proteomes" id="UP000017831">
    <property type="component" value="Unassembled WGS sequence"/>
</dbReference>
<dbReference type="STRING" id="1121098.HMPREF1534_01912"/>
<gene>
    <name evidence="1" type="ORF">HMPREF1534_01912</name>
</gene>
<name>U6RF27_9BACT</name>
<sequence length="41" mass="4932">MNKMGIFVREQAEKVRLVRQHYALTFCVARHSWITIVKKEN</sequence>
<dbReference type="EMBL" id="AQHY01000022">
    <property type="protein sequence ID" value="EOA55095.1"/>
    <property type="molecule type" value="Genomic_DNA"/>
</dbReference>
<proteinExistence type="predicted"/>
<evidence type="ECO:0000313" key="2">
    <source>
        <dbReference type="Proteomes" id="UP000017831"/>
    </source>
</evidence>
<organism evidence="1 2">
    <name type="scientific">Phocaeicola massiliensis B84634 = Timone 84634 = DSM 17679 = JCM 13223</name>
    <dbReference type="NCBI Taxonomy" id="1121098"/>
    <lineage>
        <taxon>Bacteria</taxon>
        <taxon>Pseudomonadati</taxon>
        <taxon>Bacteroidota</taxon>
        <taxon>Bacteroidia</taxon>
        <taxon>Bacteroidales</taxon>
        <taxon>Bacteroidaceae</taxon>
        <taxon>Phocaeicola</taxon>
    </lineage>
</organism>
<evidence type="ECO:0000313" key="1">
    <source>
        <dbReference type="EMBL" id="EOA55095.1"/>
    </source>
</evidence>
<accession>U6RF27</accession>
<reference evidence="1 2" key="1">
    <citation type="submission" date="2013-04" db="EMBL/GenBank/DDBJ databases">
        <title>The Genome Sequence of Bacteroides massiliensis DSM 17679.</title>
        <authorList>
            <consortium name="The Broad Institute Genomics Platform"/>
            <person name="Earl A."/>
            <person name="Ward D."/>
            <person name="Feldgarden M."/>
            <person name="Gevers D."/>
            <person name="Martens E."/>
            <person name="Fenner L."/>
            <person name="Roux V."/>
            <person name="Mallet M.N."/>
            <person name="Raoult D."/>
            <person name="Walker B."/>
            <person name="Young S."/>
            <person name="Zeng Q."/>
            <person name="Gargeya S."/>
            <person name="Fitzgerald M."/>
            <person name="Haas B."/>
            <person name="Abouelleil A."/>
            <person name="Allen A.W."/>
            <person name="Alvarado L."/>
            <person name="Arachchi H.M."/>
            <person name="Berlin A.M."/>
            <person name="Chapman S.B."/>
            <person name="Gainer-Dewar J."/>
            <person name="Goldberg J."/>
            <person name="Griggs A."/>
            <person name="Gujja S."/>
            <person name="Hansen M."/>
            <person name="Howarth C."/>
            <person name="Imamovic A."/>
            <person name="Ireland A."/>
            <person name="Larimer J."/>
            <person name="McCowan C."/>
            <person name="Murphy C."/>
            <person name="Pearson M."/>
            <person name="Poon T.W."/>
            <person name="Priest M."/>
            <person name="Roberts A."/>
            <person name="Saif S."/>
            <person name="Shea T."/>
            <person name="Sisk P."/>
            <person name="Sykes S."/>
            <person name="Wortman J."/>
            <person name="Nusbaum C."/>
            <person name="Birren B."/>
        </authorList>
    </citation>
    <scope>NUCLEOTIDE SEQUENCE [LARGE SCALE GENOMIC DNA]</scope>
    <source>
        <strain evidence="2">B84634 / Timone 84634 / DSM 17679 / JCM 13223</strain>
    </source>
</reference>
<protein>
    <submittedName>
        <fullName evidence="1">Uncharacterized protein</fullName>
    </submittedName>
</protein>
<dbReference type="HOGENOM" id="CLU_3265762_0_0_10"/>
<dbReference type="PATRIC" id="fig|1121098.3.peg.1942"/>
<keyword evidence="2" id="KW-1185">Reference proteome</keyword>
<comment type="caution">
    <text evidence="1">The sequence shown here is derived from an EMBL/GenBank/DDBJ whole genome shotgun (WGS) entry which is preliminary data.</text>
</comment>
<dbReference type="AlphaFoldDB" id="U6RF27"/>